<evidence type="ECO:0000313" key="2">
    <source>
        <dbReference type="Proteomes" id="UP000002027"/>
    </source>
</evidence>
<dbReference type="KEGG" id="sti:Sthe_1696"/>
<reference evidence="1 2" key="2">
    <citation type="journal article" date="2010" name="Stand. Genomic Sci.">
        <title>Complete genome sequence of Desulfohalobium retbaense type strain (HR(100)).</title>
        <authorList>
            <person name="Spring S."/>
            <person name="Nolan M."/>
            <person name="Lapidus A."/>
            <person name="Glavina Del Rio T."/>
            <person name="Copeland A."/>
            <person name="Tice H."/>
            <person name="Cheng J.F."/>
            <person name="Lucas S."/>
            <person name="Land M."/>
            <person name="Chen F."/>
            <person name="Bruce D."/>
            <person name="Goodwin L."/>
            <person name="Pitluck S."/>
            <person name="Ivanova N."/>
            <person name="Mavromatis K."/>
            <person name="Mikhailova N."/>
            <person name="Pati A."/>
            <person name="Chen A."/>
            <person name="Palaniappan K."/>
            <person name="Hauser L."/>
            <person name="Chang Y.J."/>
            <person name="Jeffries C.D."/>
            <person name="Munk C."/>
            <person name="Kiss H."/>
            <person name="Chain P."/>
            <person name="Han C."/>
            <person name="Brettin T."/>
            <person name="Detter J.C."/>
            <person name="Schuler E."/>
            <person name="Goker M."/>
            <person name="Rohde M."/>
            <person name="Bristow J."/>
            <person name="Eisen J.A."/>
            <person name="Markowitz V."/>
            <person name="Hugenholtz P."/>
            <person name="Kyrpides N.C."/>
            <person name="Klenk H.P."/>
        </authorList>
    </citation>
    <scope>NUCLEOTIDE SEQUENCE [LARGE SCALE GENOMIC DNA]</scope>
    <source>
        <strain evidence="2">ATCC 49802 / DSM 20745 / S 6022</strain>
    </source>
</reference>
<sequence>MFRRLTLPRGDTYNSPGLLFRGCLANGRDPYPVPVTGIELQPW</sequence>
<dbReference type="HOGENOM" id="CLU_3239808_0_0_0"/>
<gene>
    <name evidence="1" type="ordered locus">Sthe_1696</name>
</gene>
<dbReference type="STRING" id="479434.Sthe_1696"/>
<keyword evidence="2" id="KW-1185">Reference proteome</keyword>
<dbReference type="AlphaFoldDB" id="D1C4G3"/>
<evidence type="ECO:0000313" key="1">
    <source>
        <dbReference type="EMBL" id="ACZ39130.1"/>
    </source>
</evidence>
<accession>D1C4G3</accession>
<protein>
    <submittedName>
        <fullName evidence="1">Uncharacterized protein</fullName>
    </submittedName>
</protein>
<organism evidence="1 2">
    <name type="scientific">Sphaerobacter thermophilus (strain ATCC 49802 / DSM 20745 / KCCM 41009 / NCIMB 13125 / S 6022)</name>
    <dbReference type="NCBI Taxonomy" id="479434"/>
    <lineage>
        <taxon>Bacteria</taxon>
        <taxon>Pseudomonadati</taxon>
        <taxon>Thermomicrobiota</taxon>
        <taxon>Thermomicrobia</taxon>
        <taxon>Sphaerobacterales</taxon>
        <taxon>Sphaerobacterineae</taxon>
        <taxon>Sphaerobacteraceae</taxon>
        <taxon>Sphaerobacter</taxon>
    </lineage>
</organism>
<dbReference type="Proteomes" id="UP000002027">
    <property type="component" value="Chromosome 1"/>
</dbReference>
<dbReference type="InParanoid" id="D1C4G3"/>
<reference evidence="2" key="1">
    <citation type="submission" date="2009-11" db="EMBL/GenBank/DDBJ databases">
        <title>The complete chromosome 1 of Sphaerobacter thermophilus DSM 20745.</title>
        <authorList>
            <person name="Lucas S."/>
            <person name="Copeland A."/>
            <person name="Lapidus A."/>
            <person name="Glavina del Rio T."/>
            <person name="Dalin E."/>
            <person name="Tice H."/>
            <person name="Bruce D."/>
            <person name="Goodwin L."/>
            <person name="Pitluck S."/>
            <person name="Kyrpides N."/>
            <person name="Mavromatis K."/>
            <person name="Ivanova N."/>
            <person name="Mikhailova N."/>
            <person name="LaButti K.M."/>
            <person name="Clum A."/>
            <person name="Sun H.I."/>
            <person name="Brettin T."/>
            <person name="Detter J.C."/>
            <person name="Han C."/>
            <person name="Larimer F."/>
            <person name="Land M."/>
            <person name="Hauser L."/>
            <person name="Markowitz V."/>
            <person name="Cheng J.F."/>
            <person name="Hugenholtz P."/>
            <person name="Woyke T."/>
            <person name="Wu D."/>
            <person name="Steenblock K."/>
            <person name="Schneider S."/>
            <person name="Pukall R."/>
            <person name="Goeker M."/>
            <person name="Klenk H.P."/>
            <person name="Eisen J.A."/>
        </authorList>
    </citation>
    <scope>NUCLEOTIDE SEQUENCE [LARGE SCALE GENOMIC DNA]</scope>
    <source>
        <strain evidence="2">ATCC 49802 / DSM 20745 / S 6022</strain>
    </source>
</reference>
<dbReference type="EMBL" id="CP001823">
    <property type="protein sequence ID" value="ACZ39130.1"/>
    <property type="molecule type" value="Genomic_DNA"/>
</dbReference>
<name>D1C4G3_SPHTD</name>
<proteinExistence type="predicted"/>